<reference evidence="10" key="2">
    <citation type="submission" date="2025-04" db="UniProtKB">
        <authorList>
            <consortium name="RefSeq"/>
        </authorList>
    </citation>
    <scope>IDENTIFICATION</scope>
    <source>
        <strain evidence="10">Aabys</strain>
    </source>
</reference>
<dbReference type="Pfam" id="PF23383">
    <property type="entry name" value="Beta-prop_IFT140_1st"/>
    <property type="match status" value="1"/>
</dbReference>
<dbReference type="InterPro" id="IPR001680">
    <property type="entry name" value="WD40_rpt"/>
</dbReference>
<organism evidence="8">
    <name type="scientific">Musca domestica</name>
    <name type="common">House fly</name>
    <dbReference type="NCBI Taxonomy" id="7370"/>
    <lineage>
        <taxon>Eukaryota</taxon>
        <taxon>Metazoa</taxon>
        <taxon>Ecdysozoa</taxon>
        <taxon>Arthropoda</taxon>
        <taxon>Hexapoda</taxon>
        <taxon>Insecta</taxon>
        <taxon>Pterygota</taxon>
        <taxon>Neoptera</taxon>
        <taxon>Endopterygota</taxon>
        <taxon>Diptera</taxon>
        <taxon>Brachycera</taxon>
        <taxon>Muscomorpha</taxon>
        <taxon>Muscoidea</taxon>
        <taxon>Muscidae</taxon>
        <taxon>Musca</taxon>
    </lineage>
</organism>
<feature type="repeat" description="WD" evidence="5">
    <location>
        <begin position="515"/>
        <end position="556"/>
    </location>
</feature>
<keyword evidence="3" id="KW-0677">Repeat</keyword>
<dbReference type="GO" id="GO:0000472">
    <property type="term" value="P:endonucleolytic cleavage to generate mature 5'-end of SSU-rRNA from (SSU-rRNA, 5.8S rRNA, LSU-rRNA)"/>
    <property type="evidence" value="ECO:0007669"/>
    <property type="project" value="TreeGrafter"/>
</dbReference>
<comment type="subcellular location">
    <subcellularLocation>
        <location evidence="1">Nucleus</location>
        <location evidence="1">Nucleolus</location>
    </subcellularLocation>
</comment>
<gene>
    <name evidence="8" type="primary">101889528</name>
    <name evidence="10" type="synonym">LOC101889528</name>
</gene>
<feature type="repeat" description="WD" evidence="5">
    <location>
        <begin position="473"/>
        <end position="514"/>
    </location>
</feature>
<dbReference type="Proteomes" id="UP001652621">
    <property type="component" value="Unplaced"/>
</dbReference>
<dbReference type="InterPro" id="IPR020472">
    <property type="entry name" value="WD40_PAC1"/>
</dbReference>
<evidence type="ECO:0000256" key="1">
    <source>
        <dbReference type="ARBA" id="ARBA00004604"/>
    </source>
</evidence>
<dbReference type="SUPFAM" id="SSF50978">
    <property type="entry name" value="WD40 repeat-like"/>
    <property type="match status" value="2"/>
</dbReference>
<evidence type="ECO:0000256" key="5">
    <source>
        <dbReference type="PROSITE-ProRule" id="PRU00221"/>
    </source>
</evidence>
<dbReference type="PRINTS" id="PR00320">
    <property type="entry name" value="GPROTEINBRPT"/>
</dbReference>
<dbReference type="EnsemblMetazoa" id="MDOA014374-RA">
    <property type="protein sequence ID" value="MDOA014374-PA"/>
    <property type="gene ID" value="MDOA014374"/>
</dbReference>
<dbReference type="RefSeq" id="XP_005180942.1">
    <property type="nucleotide sequence ID" value="XM_005180885.3"/>
</dbReference>
<feature type="repeat" description="WD" evidence="5">
    <location>
        <begin position="202"/>
        <end position="246"/>
    </location>
</feature>
<evidence type="ECO:0000313" key="9">
    <source>
        <dbReference type="Proteomes" id="UP001652621"/>
    </source>
</evidence>
<reference evidence="8" key="1">
    <citation type="submission" date="2020-05" db="UniProtKB">
        <authorList>
            <consortium name="EnsemblMetazoa"/>
        </authorList>
    </citation>
    <scope>IDENTIFICATION</scope>
    <source>
        <strain evidence="8">Aabys</strain>
    </source>
</reference>
<dbReference type="OrthoDB" id="5414888at2759"/>
<dbReference type="CDD" id="cd00200">
    <property type="entry name" value="WD40"/>
    <property type="match status" value="1"/>
</dbReference>
<feature type="repeat" description="WD" evidence="5">
    <location>
        <begin position="116"/>
        <end position="157"/>
    </location>
</feature>
<dbReference type="PROSITE" id="PS50082">
    <property type="entry name" value="WD_REPEATS_2"/>
    <property type="match status" value="6"/>
</dbReference>
<keyword evidence="2 5" id="KW-0853">WD repeat</keyword>
<name>A0A1I8NEI9_MUSDO</name>
<dbReference type="PANTHER" id="PTHR19854">
    <property type="entry name" value="TRANSDUCIN BETA-LIKE 3"/>
    <property type="match status" value="1"/>
</dbReference>
<evidence type="ECO:0000313" key="8">
    <source>
        <dbReference type="EnsemblMetazoa" id="MDOA014374-PA"/>
    </source>
</evidence>
<feature type="domain" description="IFT140 first beta-propeller" evidence="7">
    <location>
        <begin position="167"/>
        <end position="463"/>
    </location>
</feature>
<evidence type="ECO:0000259" key="7">
    <source>
        <dbReference type="Pfam" id="PF23383"/>
    </source>
</evidence>
<dbReference type="VEuPathDB" id="VectorBase:MDOA014374"/>
<keyword evidence="4" id="KW-0539">Nucleus</keyword>
<dbReference type="Gene3D" id="2.130.10.10">
    <property type="entry name" value="YVTN repeat-like/Quinoprotein amine dehydrogenase"/>
    <property type="match status" value="4"/>
</dbReference>
<feature type="domain" description="U3 small nucleolar RNA-associated protein 13 C-terminal" evidence="6">
    <location>
        <begin position="652"/>
        <end position="786"/>
    </location>
</feature>
<dbReference type="AlphaFoldDB" id="A0A1I8NEI9"/>
<proteinExistence type="predicted"/>
<dbReference type="STRING" id="7370.A0A1I8NEI9"/>
<dbReference type="PANTHER" id="PTHR19854:SF15">
    <property type="entry name" value="TRANSDUCIN BETA-LIKE PROTEIN 3"/>
    <property type="match status" value="1"/>
</dbReference>
<dbReference type="KEGG" id="mde:101889528"/>
<dbReference type="PROSITE" id="PS50294">
    <property type="entry name" value="WD_REPEATS_REGION"/>
    <property type="match status" value="4"/>
</dbReference>
<sequence length="787" mass="88752">MALNINEKSFAVQASYGNFYAGGDVAWSKDGKWIFCLNGSEITKVDVQTGLVNRSYGLNYNEEGERINTGAEEEENDDTIYCFDLSPNQEYIVTVHRSSLLRLWHLPTGKIEKLWKSQHKGPVVKVAFSSDAKLICTSGADSTLRIWDYDNSRCLCALKEFVGPANLVQFHPNPAKKEIFAAGADNAIYKWNYETKEMQAKMKGHLSQVTGFDFSDNTVECKNLVSVSRDKVLIVWNMDDGKQLKVVPLYEEIVGVFYKDKTNAIVVGLNGNLKQINCGSGKISVLLESQEKEYEINKMLRNALNNQLAVVTTDHNILIFEMEPKLKCFKHLIGFNDEILDICFLGESEQFLAVATNSKHIKLYDIENDMNCNIIVGHKDTVMTLSSPGSSNLLLSAGKDYSIFLWSLDKENATLKCLAKNTSSHTATIGCISFGFNCSNVFASVCQSGSMKVWTLKAKHKQEEYEFLIKYAALAHDKEVNSVSFSPNNKIIATASQDKTAKLWSADSHSIIGTLRGHSRGVWSVRFSPTDQIVLTTSSDCSLRLWSLSNLSCLKRLEQTATVLRAEFIDHGKYIISSGSDGLLKVWNIKTNACVQTLDEHDDRVWSLAVSSKTQKYFFSAAADSKLIKWKDITEECKNSEIDKRQAELQEEQSLQTLLHQNKNLKKAFVLALKLGKPRVTYNILNQFIQKRQHAAIGDLITQLNNDRKLILLDHVKVWSCNARYSQVSNVVLHHLLNEMLVEPSLQRSLNAKNLVEVVTPYVQRHFKRVTELSKELNFLDFIVQNI</sequence>
<dbReference type="InterPro" id="IPR015943">
    <property type="entry name" value="WD40/YVTN_repeat-like_dom_sf"/>
</dbReference>
<dbReference type="VEuPathDB" id="VectorBase:MDOMA2_015518"/>
<dbReference type="GO" id="GO:0030686">
    <property type="term" value="C:90S preribosome"/>
    <property type="evidence" value="ECO:0007669"/>
    <property type="project" value="TreeGrafter"/>
</dbReference>
<dbReference type="InterPro" id="IPR019775">
    <property type="entry name" value="WD40_repeat_CS"/>
</dbReference>
<dbReference type="InterPro" id="IPR036322">
    <property type="entry name" value="WD40_repeat_dom_sf"/>
</dbReference>
<dbReference type="Pfam" id="PF00400">
    <property type="entry name" value="WD40"/>
    <property type="match status" value="5"/>
</dbReference>
<protein>
    <submittedName>
        <fullName evidence="10">Transducin beta-like protein 3</fullName>
    </submittedName>
</protein>
<dbReference type="SMART" id="SM00320">
    <property type="entry name" value="WD40"/>
    <property type="match status" value="11"/>
</dbReference>
<accession>A0A1I8NEI9</accession>
<keyword evidence="9" id="KW-1185">Reference proteome</keyword>
<dbReference type="InterPro" id="IPR056154">
    <property type="entry name" value="Beta-prop_IFT140_1st"/>
</dbReference>
<dbReference type="InterPro" id="IPR013934">
    <property type="entry name" value="Utp13_C"/>
</dbReference>
<dbReference type="GO" id="GO:0000480">
    <property type="term" value="P:endonucleolytic cleavage in 5'-ETS of tricistronic rRNA transcript (SSU-rRNA, 5.8S rRNA, LSU-rRNA)"/>
    <property type="evidence" value="ECO:0007669"/>
    <property type="project" value="TreeGrafter"/>
</dbReference>
<evidence type="ECO:0000256" key="2">
    <source>
        <dbReference type="ARBA" id="ARBA00022574"/>
    </source>
</evidence>
<feature type="repeat" description="WD" evidence="5">
    <location>
        <begin position="375"/>
        <end position="416"/>
    </location>
</feature>
<feature type="repeat" description="WD" evidence="5">
    <location>
        <begin position="556"/>
        <end position="597"/>
    </location>
</feature>
<evidence type="ECO:0000256" key="3">
    <source>
        <dbReference type="ARBA" id="ARBA00022737"/>
    </source>
</evidence>
<evidence type="ECO:0000313" key="10">
    <source>
        <dbReference type="RefSeq" id="XP_005180942.1"/>
    </source>
</evidence>
<dbReference type="PROSITE" id="PS00678">
    <property type="entry name" value="WD_REPEATS_1"/>
    <property type="match status" value="2"/>
</dbReference>
<dbReference type="GeneID" id="101889528"/>
<dbReference type="Pfam" id="PF08625">
    <property type="entry name" value="Utp13"/>
    <property type="match status" value="1"/>
</dbReference>
<dbReference type="eggNOG" id="KOG0319">
    <property type="taxonomic scope" value="Eukaryota"/>
</dbReference>
<evidence type="ECO:0000256" key="4">
    <source>
        <dbReference type="ARBA" id="ARBA00023242"/>
    </source>
</evidence>
<dbReference type="GO" id="GO:0032040">
    <property type="term" value="C:small-subunit processome"/>
    <property type="evidence" value="ECO:0007669"/>
    <property type="project" value="InterPro"/>
</dbReference>
<evidence type="ECO:0000259" key="6">
    <source>
        <dbReference type="Pfam" id="PF08625"/>
    </source>
</evidence>
<dbReference type="GO" id="GO:0034511">
    <property type="term" value="F:U3 snoRNA binding"/>
    <property type="evidence" value="ECO:0007669"/>
    <property type="project" value="TreeGrafter"/>
</dbReference>